<dbReference type="EMBL" id="ATLV01018355">
    <property type="status" value="NOT_ANNOTATED_CDS"/>
    <property type="molecule type" value="Genomic_DNA"/>
</dbReference>
<dbReference type="VEuPathDB" id="VectorBase:ASIC010846"/>
<evidence type="ECO:0000313" key="3">
    <source>
        <dbReference type="Proteomes" id="UP000030765"/>
    </source>
</evidence>
<reference evidence="2" key="2">
    <citation type="submission" date="2020-05" db="UniProtKB">
        <authorList>
            <consortium name="EnsemblMetazoa"/>
        </authorList>
    </citation>
    <scope>IDENTIFICATION</scope>
</reference>
<dbReference type="AlphaFoldDB" id="A0A084VYC7"/>
<dbReference type="EMBL" id="KE525231">
    <property type="protein sequence ID" value="KFB42971.1"/>
    <property type="molecule type" value="Genomic_DNA"/>
</dbReference>
<evidence type="ECO:0000313" key="1">
    <source>
        <dbReference type="EMBL" id="KFB42971.1"/>
    </source>
</evidence>
<evidence type="ECO:0000313" key="2">
    <source>
        <dbReference type="EnsemblMetazoa" id="ASIC010846-PA"/>
    </source>
</evidence>
<dbReference type="EnsemblMetazoa" id="ASIC010846-RA">
    <property type="protein sequence ID" value="ASIC010846-PA"/>
    <property type="gene ID" value="ASIC010846"/>
</dbReference>
<keyword evidence="3" id="KW-1185">Reference proteome</keyword>
<dbReference type="Proteomes" id="UP000030765">
    <property type="component" value="Unassembled WGS sequence"/>
</dbReference>
<proteinExistence type="predicted"/>
<organism evidence="1">
    <name type="scientific">Anopheles sinensis</name>
    <name type="common">Mosquito</name>
    <dbReference type="NCBI Taxonomy" id="74873"/>
    <lineage>
        <taxon>Eukaryota</taxon>
        <taxon>Metazoa</taxon>
        <taxon>Ecdysozoa</taxon>
        <taxon>Arthropoda</taxon>
        <taxon>Hexapoda</taxon>
        <taxon>Insecta</taxon>
        <taxon>Pterygota</taxon>
        <taxon>Neoptera</taxon>
        <taxon>Endopterygota</taxon>
        <taxon>Diptera</taxon>
        <taxon>Nematocera</taxon>
        <taxon>Culicoidea</taxon>
        <taxon>Culicidae</taxon>
        <taxon>Anophelinae</taxon>
        <taxon>Anopheles</taxon>
    </lineage>
</organism>
<name>A0A084VYC7_ANOSI</name>
<accession>A0A084VYC7</accession>
<gene>
    <name evidence="1" type="ORF">ZHAS_00010846</name>
</gene>
<reference evidence="1 3" key="1">
    <citation type="journal article" date="2014" name="BMC Genomics">
        <title>Genome sequence of Anopheles sinensis provides insight into genetics basis of mosquito competence for malaria parasites.</title>
        <authorList>
            <person name="Zhou D."/>
            <person name="Zhang D."/>
            <person name="Ding G."/>
            <person name="Shi L."/>
            <person name="Hou Q."/>
            <person name="Ye Y."/>
            <person name="Xu Y."/>
            <person name="Zhou H."/>
            <person name="Xiong C."/>
            <person name="Li S."/>
            <person name="Yu J."/>
            <person name="Hong S."/>
            <person name="Yu X."/>
            <person name="Zou P."/>
            <person name="Chen C."/>
            <person name="Chang X."/>
            <person name="Wang W."/>
            <person name="Lv Y."/>
            <person name="Sun Y."/>
            <person name="Ma L."/>
            <person name="Shen B."/>
            <person name="Zhu C."/>
        </authorList>
    </citation>
    <scope>NUCLEOTIDE SEQUENCE [LARGE SCALE GENOMIC DNA]</scope>
</reference>
<protein>
    <submittedName>
        <fullName evidence="1 2">NACHT, LRR and PYD domains-containing protein 1-like protein</fullName>
    </submittedName>
</protein>
<sequence>MLYMRHISADRLIDSLRGPVRFQTLPFSSRGRRRTPQKTVSLRRGFPKWGSVCALPRSRMEYAFLEHHFPTGDRTQRHDRLRYRAVC</sequence>